<evidence type="ECO:0000256" key="3">
    <source>
        <dbReference type="ARBA" id="ARBA00022843"/>
    </source>
</evidence>
<proteinExistence type="inferred from homology"/>
<keyword evidence="3" id="KW-0832">Ubl conjugation</keyword>
<keyword evidence="2" id="KW-1017">Isopeptide bond</keyword>
<dbReference type="PROSITE" id="PS50069">
    <property type="entry name" value="CULLIN_2"/>
    <property type="match status" value="1"/>
</dbReference>
<evidence type="ECO:0000259" key="6">
    <source>
        <dbReference type="PROSITE" id="PS50069"/>
    </source>
</evidence>
<dbReference type="AlphaFoldDB" id="A0A8S0VSF6"/>
<accession>A0A8S0VSF6</accession>
<dbReference type="SMART" id="SM00884">
    <property type="entry name" value="Cullin_Nedd8"/>
    <property type="match status" value="1"/>
</dbReference>
<dbReference type="InterPro" id="IPR016157">
    <property type="entry name" value="Cullin_CS"/>
</dbReference>
<dbReference type="InterPro" id="IPR036388">
    <property type="entry name" value="WH-like_DNA-bd_sf"/>
</dbReference>
<gene>
    <name evidence="7" type="ORF">AAE3_LOCUS9098</name>
</gene>
<reference evidence="7 8" key="1">
    <citation type="submission" date="2020-01" db="EMBL/GenBank/DDBJ databases">
        <authorList>
            <person name="Gupta K D."/>
        </authorList>
    </citation>
    <scope>NUCLEOTIDE SEQUENCE [LARGE SCALE GENOMIC DNA]</scope>
</reference>
<dbReference type="Gene3D" id="1.20.1310.10">
    <property type="entry name" value="Cullin Repeats"/>
    <property type="match status" value="2"/>
</dbReference>
<dbReference type="Gene3D" id="1.10.10.10">
    <property type="entry name" value="Winged helix-like DNA-binding domain superfamily/Winged helix DNA-binding domain"/>
    <property type="match status" value="1"/>
</dbReference>
<dbReference type="EMBL" id="CACVBS010000057">
    <property type="protein sequence ID" value="CAA7266849.1"/>
    <property type="molecule type" value="Genomic_DNA"/>
</dbReference>
<evidence type="ECO:0000313" key="7">
    <source>
        <dbReference type="EMBL" id="CAA7266849.1"/>
    </source>
</evidence>
<evidence type="ECO:0000256" key="4">
    <source>
        <dbReference type="PROSITE-ProRule" id="PRU00330"/>
    </source>
</evidence>
<dbReference type="InterPro" id="IPR016158">
    <property type="entry name" value="Cullin_homology"/>
</dbReference>
<dbReference type="InterPro" id="IPR059120">
    <property type="entry name" value="Cullin-like_AB"/>
</dbReference>
<dbReference type="InterPro" id="IPR019559">
    <property type="entry name" value="Cullin_neddylation_domain"/>
</dbReference>
<keyword evidence="8" id="KW-1185">Reference proteome</keyword>
<organism evidence="7 8">
    <name type="scientific">Cyclocybe aegerita</name>
    <name type="common">Black poplar mushroom</name>
    <name type="synonym">Agrocybe aegerita</name>
    <dbReference type="NCBI Taxonomy" id="1973307"/>
    <lineage>
        <taxon>Eukaryota</taxon>
        <taxon>Fungi</taxon>
        <taxon>Dikarya</taxon>
        <taxon>Basidiomycota</taxon>
        <taxon>Agaricomycotina</taxon>
        <taxon>Agaricomycetes</taxon>
        <taxon>Agaricomycetidae</taxon>
        <taxon>Agaricales</taxon>
        <taxon>Agaricineae</taxon>
        <taxon>Bolbitiaceae</taxon>
        <taxon>Cyclocybe</taxon>
    </lineage>
</organism>
<dbReference type="PROSITE" id="PS01256">
    <property type="entry name" value="CULLIN_1"/>
    <property type="match status" value="1"/>
</dbReference>
<dbReference type="GO" id="GO:0031625">
    <property type="term" value="F:ubiquitin protein ligase binding"/>
    <property type="evidence" value="ECO:0007669"/>
    <property type="project" value="InterPro"/>
</dbReference>
<dbReference type="FunFam" id="1.20.1310.10:FF:000002">
    <property type="entry name" value="cullin-3 isoform X1"/>
    <property type="match status" value="1"/>
</dbReference>
<dbReference type="Pfam" id="PF10557">
    <property type="entry name" value="Cullin_Nedd8"/>
    <property type="match status" value="1"/>
</dbReference>
<dbReference type="PANTHER" id="PTHR11932">
    <property type="entry name" value="CULLIN"/>
    <property type="match status" value="1"/>
</dbReference>
<dbReference type="SMART" id="SM00182">
    <property type="entry name" value="CULLIN"/>
    <property type="match status" value="1"/>
</dbReference>
<dbReference type="Pfam" id="PF00888">
    <property type="entry name" value="Cullin"/>
    <property type="match status" value="1"/>
</dbReference>
<dbReference type="InterPro" id="IPR016159">
    <property type="entry name" value="Cullin_repeat-like_dom_sf"/>
</dbReference>
<dbReference type="InterPro" id="IPR045093">
    <property type="entry name" value="Cullin"/>
</dbReference>
<dbReference type="InterPro" id="IPR036390">
    <property type="entry name" value="WH_DNA-bd_sf"/>
</dbReference>
<feature type="domain" description="Cullin family profile" evidence="6">
    <location>
        <begin position="108"/>
        <end position="339"/>
    </location>
</feature>
<dbReference type="GO" id="GO:0006511">
    <property type="term" value="P:ubiquitin-dependent protein catabolic process"/>
    <property type="evidence" value="ECO:0007669"/>
    <property type="project" value="InterPro"/>
</dbReference>
<dbReference type="InterPro" id="IPR001373">
    <property type="entry name" value="Cullin_N"/>
</dbReference>
<dbReference type="SUPFAM" id="SSF74788">
    <property type="entry name" value="Cullin repeat-like"/>
    <property type="match status" value="1"/>
</dbReference>
<dbReference type="Gene3D" id="3.30.230.130">
    <property type="entry name" value="Cullin, Chain C, Domain 2"/>
    <property type="match status" value="1"/>
</dbReference>
<comment type="caution">
    <text evidence="7">The sequence shown here is derived from an EMBL/GenBank/DDBJ whole genome shotgun (WGS) entry which is preliminary data.</text>
</comment>
<evidence type="ECO:0000256" key="5">
    <source>
        <dbReference type="RuleBase" id="RU003829"/>
    </source>
</evidence>
<dbReference type="Proteomes" id="UP000467700">
    <property type="component" value="Unassembled WGS sequence"/>
</dbReference>
<dbReference type="SUPFAM" id="SSF46785">
    <property type="entry name" value="Winged helix' DNA-binding domain"/>
    <property type="match status" value="1"/>
</dbReference>
<dbReference type="FunFam" id="1.10.10.10:FF:000091">
    <property type="entry name" value="Cullin 3"/>
    <property type="match status" value="1"/>
</dbReference>
<sequence>MVPQGLPYLKSALKESIVRRGKEINGGSVEDDFIDVEGDLESTDKKGKGKGKARGPAPGIQPAITWVETVLGLKDKFDAVWEASFQKDREVESAINGAFSSFINMNEKCSEFISLFIDDHLKRGLKGKNETEVDDILDKTITVFRFIAEKDVFEKYYKGHLAKRLLYSRSVSDDAERGMLAKLKVECGIQFTQKMEGMFNDMRISADTTRAYLDHVSKTTAPEIELSVIVMTSNAWPMTHSPSSCILPSVMSKATKSFEQFYFSRHSGRRLTWQYSLGNADVIVQFKARSHELNVSTFGLVILLLFENLGDGDFLSYQDIKDAAEIEEVELKRQLQSLACAKWKVLKKHPSGRDINLDDTFSFNDGFSCPMKKVKIGLISSKVENKAERKETRDRIDEERKHQMEACIVRIMKNRKHMTHNDLINEVTAQLTSKFHPEPLTIKKRIEQLIEREYLERCEDRKSYNYLA</sequence>
<protein>
    <recommendedName>
        <fullName evidence="6">Cullin family profile domain-containing protein</fullName>
    </recommendedName>
</protein>
<dbReference type="InterPro" id="IPR036317">
    <property type="entry name" value="Cullin_homology_sf"/>
</dbReference>
<dbReference type="GO" id="GO:0031461">
    <property type="term" value="C:cullin-RING ubiquitin ligase complex"/>
    <property type="evidence" value="ECO:0007669"/>
    <property type="project" value="InterPro"/>
</dbReference>
<evidence type="ECO:0000313" key="8">
    <source>
        <dbReference type="Proteomes" id="UP000467700"/>
    </source>
</evidence>
<evidence type="ECO:0000256" key="2">
    <source>
        <dbReference type="ARBA" id="ARBA00022499"/>
    </source>
</evidence>
<dbReference type="Pfam" id="PF26557">
    <property type="entry name" value="Cullin_AB"/>
    <property type="match status" value="1"/>
</dbReference>
<comment type="similarity">
    <text evidence="1 4 5">Belongs to the cullin family.</text>
</comment>
<dbReference type="OrthoDB" id="27073at2759"/>
<dbReference type="SUPFAM" id="SSF75632">
    <property type="entry name" value="Cullin homology domain"/>
    <property type="match status" value="1"/>
</dbReference>
<name>A0A8S0VSF6_CYCAE</name>
<evidence type="ECO:0000256" key="1">
    <source>
        <dbReference type="ARBA" id="ARBA00006019"/>
    </source>
</evidence>